<reference evidence="2 3" key="1">
    <citation type="submission" date="2020-06" db="EMBL/GenBank/DDBJ databases">
        <title>Pseudomonas eucalypticola sp. nov., an endophyte of Eucalyptus dunnii leaves with biocontrol ability of eucalyptus leaf blight.</title>
        <authorList>
            <person name="Liu Y."/>
            <person name="Song Z."/>
            <person name="Zeng H."/>
            <person name="Lu M."/>
            <person name="Wang X."/>
            <person name="Lian X."/>
            <person name="Zhang Q."/>
        </authorList>
    </citation>
    <scope>NUCLEOTIDE SEQUENCE [LARGE SCALE GENOMIC DNA]</scope>
    <source>
        <strain evidence="2 3">NP-1</strain>
    </source>
</reference>
<dbReference type="Proteomes" id="UP000509568">
    <property type="component" value="Chromosome"/>
</dbReference>
<dbReference type="InterPro" id="IPR024047">
    <property type="entry name" value="MM3350-like_sf"/>
</dbReference>
<dbReference type="Pfam" id="PF07929">
    <property type="entry name" value="PRiA4_ORF3"/>
    <property type="match status" value="1"/>
</dbReference>
<feature type="domain" description="Plasmid pRiA4b Orf3-like" evidence="1">
    <location>
        <begin position="6"/>
        <end position="170"/>
    </location>
</feature>
<gene>
    <name evidence="2" type="ORF">HWQ56_14900</name>
</gene>
<dbReference type="AlphaFoldDB" id="A0A7D5H7I3"/>
<dbReference type="EMBL" id="CP056030">
    <property type="protein sequence ID" value="QKZ05004.1"/>
    <property type="molecule type" value="Genomic_DNA"/>
</dbReference>
<organism evidence="2 3">
    <name type="scientific">Pseudomonas eucalypticola</name>
    <dbReference type="NCBI Taxonomy" id="2599595"/>
    <lineage>
        <taxon>Bacteria</taxon>
        <taxon>Pseudomonadati</taxon>
        <taxon>Pseudomonadota</taxon>
        <taxon>Gammaproteobacteria</taxon>
        <taxon>Pseudomonadales</taxon>
        <taxon>Pseudomonadaceae</taxon>
        <taxon>Pseudomonas</taxon>
    </lineage>
</organism>
<dbReference type="KEGG" id="pez:HWQ56_14900"/>
<evidence type="ECO:0000259" key="1">
    <source>
        <dbReference type="Pfam" id="PF07929"/>
    </source>
</evidence>
<protein>
    <submittedName>
        <fullName evidence="2">Plasmid pRiA4b ORF-3 family protein</fullName>
    </submittedName>
</protein>
<sequence length="194" mass="21242">MPTPLLSLHVELSGIEPAIWRHLVVPADLTLPQLHEALQVAMGWHDMHLHEFRLQGRDYGVPDPGGAYGAPLTDEAGVVLAEALGGATAFRYLYDLGDGWLHEITVSPYHGVPRVSSAPFCVEGANACPPEDSGGPIAYADFVEAITDPAHPDHPAMVDWHGQDFDPQAWAITTTNRHLKKLQQAWKHQKLNRG</sequence>
<evidence type="ECO:0000313" key="3">
    <source>
        <dbReference type="Proteomes" id="UP000509568"/>
    </source>
</evidence>
<dbReference type="RefSeq" id="WP_158159253.1">
    <property type="nucleotide sequence ID" value="NZ_CP056030.1"/>
</dbReference>
<proteinExistence type="predicted"/>
<dbReference type="Gene3D" id="3.10.290.30">
    <property type="entry name" value="MM3350-like"/>
    <property type="match status" value="1"/>
</dbReference>
<dbReference type="InterPro" id="IPR012912">
    <property type="entry name" value="Plasmid_pRiA4b_Orf3-like"/>
</dbReference>
<dbReference type="SUPFAM" id="SSF159941">
    <property type="entry name" value="MM3350-like"/>
    <property type="match status" value="1"/>
</dbReference>
<accession>A0A7D5H7I3</accession>
<name>A0A7D5H7I3_9PSED</name>
<evidence type="ECO:0000313" key="2">
    <source>
        <dbReference type="EMBL" id="QKZ05004.1"/>
    </source>
</evidence>
<dbReference type="PANTHER" id="PTHR41878">
    <property type="entry name" value="LEXA REPRESSOR-RELATED"/>
    <property type="match status" value="1"/>
</dbReference>
<keyword evidence="3" id="KW-1185">Reference proteome</keyword>
<dbReference type="PANTHER" id="PTHR41878:SF1">
    <property type="entry name" value="TNPR PROTEIN"/>
    <property type="match status" value="1"/>
</dbReference>